<dbReference type="EMBL" id="UINC01022845">
    <property type="protein sequence ID" value="SVA93305.1"/>
    <property type="molecule type" value="Genomic_DNA"/>
</dbReference>
<proteinExistence type="predicted"/>
<reference evidence="1" key="1">
    <citation type="submission" date="2018-05" db="EMBL/GenBank/DDBJ databases">
        <authorList>
            <person name="Lanie J.A."/>
            <person name="Ng W.-L."/>
            <person name="Kazmierczak K.M."/>
            <person name="Andrzejewski T.M."/>
            <person name="Davidsen T.M."/>
            <person name="Wayne K.J."/>
            <person name="Tettelin H."/>
            <person name="Glass J.I."/>
            <person name="Rusch D."/>
            <person name="Podicherti R."/>
            <person name="Tsui H.-C.T."/>
            <person name="Winkler M.E."/>
        </authorList>
    </citation>
    <scope>NUCLEOTIDE SEQUENCE</scope>
</reference>
<protein>
    <submittedName>
        <fullName evidence="1">Uncharacterized protein</fullName>
    </submittedName>
</protein>
<organism evidence="1">
    <name type="scientific">marine metagenome</name>
    <dbReference type="NCBI Taxonomy" id="408172"/>
    <lineage>
        <taxon>unclassified sequences</taxon>
        <taxon>metagenomes</taxon>
        <taxon>ecological metagenomes</taxon>
    </lineage>
</organism>
<dbReference type="AlphaFoldDB" id="A0A381ZVJ8"/>
<sequence>WFIIAQKSRIKNTIVPMIITIVTT</sequence>
<feature type="non-terminal residue" evidence="1">
    <location>
        <position position="1"/>
    </location>
</feature>
<evidence type="ECO:0000313" key="1">
    <source>
        <dbReference type="EMBL" id="SVA93305.1"/>
    </source>
</evidence>
<accession>A0A381ZVJ8</accession>
<gene>
    <name evidence="1" type="ORF">METZ01_LOCUS146159</name>
</gene>
<name>A0A381ZVJ8_9ZZZZ</name>